<dbReference type="SUPFAM" id="SSF158832">
    <property type="entry name" value="Tex N-terminal region-like"/>
    <property type="match status" value="1"/>
</dbReference>
<dbReference type="Pfam" id="PF09371">
    <property type="entry name" value="Tex_N"/>
    <property type="match status" value="1"/>
</dbReference>
<dbReference type="InterPro" id="IPR023319">
    <property type="entry name" value="Tex-like_HTH_dom_sf"/>
</dbReference>
<dbReference type="GO" id="GO:0003735">
    <property type="term" value="F:structural constituent of ribosome"/>
    <property type="evidence" value="ECO:0007669"/>
    <property type="project" value="TreeGrafter"/>
</dbReference>
<dbReference type="PANTHER" id="PTHR10724:SF10">
    <property type="entry name" value="S1 RNA-BINDING DOMAIN-CONTAINING PROTEIN 1"/>
    <property type="match status" value="1"/>
</dbReference>
<organism evidence="2 3">
    <name type="scientific">Candidatus Promineifilum breve</name>
    <dbReference type="NCBI Taxonomy" id="1806508"/>
    <lineage>
        <taxon>Bacteria</taxon>
        <taxon>Bacillati</taxon>
        <taxon>Chloroflexota</taxon>
        <taxon>Ardenticatenia</taxon>
        <taxon>Candidatus Promineifilales</taxon>
        <taxon>Candidatus Promineifilaceae</taxon>
        <taxon>Candidatus Promineifilum</taxon>
    </lineage>
</organism>
<accession>A0A161K3S9</accession>
<dbReference type="FunFam" id="1.10.10.650:FF:000001">
    <property type="entry name" value="S1 RNA-binding domain 1"/>
    <property type="match status" value="1"/>
</dbReference>
<reference evidence="2" key="1">
    <citation type="submission" date="2016-01" db="EMBL/GenBank/DDBJ databases">
        <authorList>
            <person name="Mcilroy J.S."/>
            <person name="Karst M S."/>
            <person name="Albertsen M."/>
        </authorList>
    </citation>
    <scope>NUCLEOTIDE SEQUENCE</scope>
    <source>
        <strain evidence="2">Cfx-K</strain>
    </source>
</reference>
<dbReference type="InterPro" id="IPR023323">
    <property type="entry name" value="Tex-like_dom_sf"/>
</dbReference>
<evidence type="ECO:0000313" key="3">
    <source>
        <dbReference type="Proteomes" id="UP000215027"/>
    </source>
</evidence>
<dbReference type="GO" id="GO:0003729">
    <property type="term" value="F:mRNA binding"/>
    <property type="evidence" value="ECO:0007669"/>
    <property type="project" value="TreeGrafter"/>
</dbReference>
<dbReference type="InterPro" id="IPR018974">
    <property type="entry name" value="Tex-like_N"/>
</dbReference>
<dbReference type="RefSeq" id="WP_095044947.1">
    <property type="nucleotide sequence ID" value="NZ_LN890656.1"/>
</dbReference>
<proteinExistence type="predicted"/>
<dbReference type="EMBL" id="LN890656">
    <property type="protein sequence ID" value="CUS05547.1"/>
    <property type="molecule type" value="Genomic_DNA"/>
</dbReference>
<dbReference type="AlphaFoldDB" id="A0A161K3S9"/>
<sequence>MSHEERISAQLNVRPTQVAAVIALLDGGATLPFIARYRKEATGSLDEEQIRHIEAESARLRALDERRAAVIASVTEQGAMTPELAAQLAAAETLHALEDLYAPYKPKRRTRATIARERGLGPLADLILAQPATRQAAAEPARPLVSWDRDQIDRAAPLVSAYSPE</sequence>
<name>A0A161K3S9_9CHLR</name>
<evidence type="ECO:0000313" key="2">
    <source>
        <dbReference type="EMBL" id="CUS05547.1"/>
    </source>
</evidence>
<feature type="domain" description="Tex-like protein N-terminal" evidence="1">
    <location>
        <begin position="2"/>
        <end position="74"/>
    </location>
</feature>
<dbReference type="KEGG" id="pbf:CFX0092_B0013"/>
<dbReference type="PANTHER" id="PTHR10724">
    <property type="entry name" value="30S RIBOSOMAL PROTEIN S1"/>
    <property type="match status" value="1"/>
</dbReference>
<dbReference type="Gene3D" id="1.10.10.650">
    <property type="entry name" value="RuvA domain 2-like"/>
    <property type="match status" value="1"/>
</dbReference>
<dbReference type="GO" id="GO:0006412">
    <property type="term" value="P:translation"/>
    <property type="evidence" value="ECO:0007669"/>
    <property type="project" value="TreeGrafter"/>
</dbReference>
<dbReference type="Gene3D" id="1.10.3500.10">
    <property type="entry name" value="Tex N-terminal region-like"/>
    <property type="match status" value="1"/>
</dbReference>
<protein>
    <submittedName>
        <fullName evidence="2">Transcriptional accessory protein</fullName>
    </submittedName>
</protein>
<gene>
    <name evidence="2" type="ORF">CFX0092_B0013</name>
</gene>
<keyword evidence="3" id="KW-1185">Reference proteome</keyword>
<dbReference type="Proteomes" id="UP000215027">
    <property type="component" value="Chromosome II"/>
</dbReference>
<dbReference type="OrthoDB" id="9804714at2"/>
<evidence type="ECO:0000259" key="1">
    <source>
        <dbReference type="Pfam" id="PF09371"/>
    </source>
</evidence>
<dbReference type="InterPro" id="IPR050437">
    <property type="entry name" value="Ribos_protein_bS1-like"/>
</dbReference>